<accession>A0A1Y5TVF5</accession>
<evidence type="ECO:0000313" key="15">
    <source>
        <dbReference type="Proteomes" id="UP000193900"/>
    </source>
</evidence>
<evidence type="ECO:0000256" key="4">
    <source>
        <dbReference type="ARBA" id="ARBA00022553"/>
    </source>
</evidence>
<keyword evidence="4 8" id="KW-0597">Phosphoprotein</keyword>
<dbReference type="InterPro" id="IPR006189">
    <property type="entry name" value="CHASE_dom"/>
</dbReference>
<dbReference type="Pfam" id="PF00512">
    <property type="entry name" value="HisKA"/>
    <property type="match status" value="1"/>
</dbReference>
<evidence type="ECO:0000313" key="14">
    <source>
        <dbReference type="EMBL" id="SLN73693.1"/>
    </source>
</evidence>
<evidence type="ECO:0000259" key="12">
    <source>
        <dbReference type="PROSITE" id="PS50110"/>
    </source>
</evidence>
<dbReference type="SMART" id="SM00448">
    <property type="entry name" value="REC"/>
    <property type="match status" value="1"/>
</dbReference>
<keyword evidence="5 10" id="KW-0812">Transmembrane</keyword>
<dbReference type="Pfam" id="PF02518">
    <property type="entry name" value="HATPase_c"/>
    <property type="match status" value="1"/>
</dbReference>
<dbReference type="PROSITE" id="PS50110">
    <property type="entry name" value="RESPONSE_REGULATORY"/>
    <property type="match status" value="1"/>
</dbReference>
<dbReference type="PROSITE" id="PS50109">
    <property type="entry name" value="HIS_KIN"/>
    <property type="match status" value="1"/>
</dbReference>
<dbReference type="InterPro" id="IPR036890">
    <property type="entry name" value="HATPase_C_sf"/>
</dbReference>
<dbReference type="SMART" id="SM01079">
    <property type="entry name" value="CHASE"/>
    <property type="match status" value="1"/>
</dbReference>
<dbReference type="Pfam" id="PF03924">
    <property type="entry name" value="CHASE"/>
    <property type="match status" value="1"/>
</dbReference>
<evidence type="ECO:0000256" key="8">
    <source>
        <dbReference type="PROSITE-ProRule" id="PRU00169"/>
    </source>
</evidence>
<dbReference type="InterPro" id="IPR003594">
    <property type="entry name" value="HATPase_dom"/>
</dbReference>
<dbReference type="OrthoDB" id="9796100at2"/>
<evidence type="ECO:0000259" key="13">
    <source>
        <dbReference type="PROSITE" id="PS50839"/>
    </source>
</evidence>
<dbReference type="Gene3D" id="3.30.450.350">
    <property type="entry name" value="CHASE domain"/>
    <property type="match status" value="1"/>
</dbReference>
<name>A0A1Y5TVF5_9RHOB</name>
<dbReference type="Gene3D" id="3.40.50.2300">
    <property type="match status" value="1"/>
</dbReference>
<feature type="transmembrane region" description="Helical" evidence="10">
    <location>
        <begin position="6"/>
        <end position="27"/>
    </location>
</feature>
<dbReference type="Gene3D" id="3.30.565.10">
    <property type="entry name" value="Histidine kinase-like ATPase, C-terminal domain"/>
    <property type="match status" value="1"/>
</dbReference>
<dbReference type="AlphaFoldDB" id="A0A1Y5TVF5"/>
<evidence type="ECO:0000256" key="1">
    <source>
        <dbReference type="ARBA" id="ARBA00000085"/>
    </source>
</evidence>
<dbReference type="GO" id="GO:0016020">
    <property type="term" value="C:membrane"/>
    <property type="evidence" value="ECO:0007669"/>
    <property type="project" value="UniProtKB-SubCell"/>
</dbReference>
<proteinExistence type="predicted"/>
<dbReference type="EC" id="2.7.13.3" evidence="3"/>
<dbReference type="SUPFAM" id="SSF47384">
    <property type="entry name" value="Homodimeric domain of signal transducing histidine kinase"/>
    <property type="match status" value="1"/>
</dbReference>
<dbReference type="RefSeq" id="WP_085880484.1">
    <property type="nucleotide sequence ID" value="NZ_FWFZ01000028.1"/>
</dbReference>
<evidence type="ECO:0000256" key="5">
    <source>
        <dbReference type="ARBA" id="ARBA00022692"/>
    </source>
</evidence>
<dbReference type="InterPro" id="IPR011006">
    <property type="entry name" value="CheY-like_superfamily"/>
</dbReference>
<gene>
    <name evidence="14" type="ORF">ROA7023_03722</name>
</gene>
<keyword evidence="6 10" id="KW-1133">Transmembrane helix</keyword>
<protein>
    <recommendedName>
        <fullName evidence="3">histidine kinase</fullName>
        <ecNumber evidence="3">2.7.13.3</ecNumber>
    </recommendedName>
</protein>
<evidence type="ECO:0000256" key="10">
    <source>
        <dbReference type="SAM" id="Phobius"/>
    </source>
</evidence>
<dbReference type="PRINTS" id="PR00344">
    <property type="entry name" value="BCTRLSENSOR"/>
</dbReference>
<dbReference type="SMART" id="SM00387">
    <property type="entry name" value="HATPase_c"/>
    <property type="match status" value="1"/>
</dbReference>
<dbReference type="SMART" id="SM00388">
    <property type="entry name" value="HisKA"/>
    <property type="match status" value="1"/>
</dbReference>
<evidence type="ECO:0000256" key="9">
    <source>
        <dbReference type="SAM" id="MobiDB-lite"/>
    </source>
</evidence>
<organism evidence="14 15">
    <name type="scientific">Roseisalinus antarcticus</name>
    <dbReference type="NCBI Taxonomy" id="254357"/>
    <lineage>
        <taxon>Bacteria</taxon>
        <taxon>Pseudomonadati</taxon>
        <taxon>Pseudomonadota</taxon>
        <taxon>Alphaproteobacteria</taxon>
        <taxon>Rhodobacterales</taxon>
        <taxon>Roseobacteraceae</taxon>
        <taxon>Roseisalinus</taxon>
    </lineage>
</organism>
<reference evidence="14 15" key="1">
    <citation type="submission" date="2017-03" db="EMBL/GenBank/DDBJ databases">
        <authorList>
            <person name="Afonso C.L."/>
            <person name="Miller P.J."/>
            <person name="Scott M.A."/>
            <person name="Spackman E."/>
            <person name="Goraichik I."/>
            <person name="Dimitrov K.M."/>
            <person name="Suarez D.L."/>
            <person name="Swayne D.E."/>
        </authorList>
    </citation>
    <scope>NUCLEOTIDE SEQUENCE [LARGE SCALE GENOMIC DNA]</scope>
    <source>
        <strain evidence="14 15">CECT 7023</strain>
    </source>
</reference>
<feature type="domain" description="CHASE" evidence="13">
    <location>
        <begin position="136"/>
        <end position="199"/>
    </location>
</feature>
<feature type="domain" description="Histidine kinase" evidence="11">
    <location>
        <begin position="360"/>
        <end position="584"/>
    </location>
</feature>
<dbReference type="InterPro" id="IPR005467">
    <property type="entry name" value="His_kinase_dom"/>
</dbReference>
<dbReference type="Proteomes" id="UP000193900">
    <property type="component" value="Unassembled WGS sequence"/>
</dbReference>
<dbReference type="SUPFAM" id="SSF52172">
    <property type="entry name" value="CheY-like"/>
    <property type="match status" value="1"/>
</dbReference>
<dbReference type="GO" id="GO:0000155">
    <property type="term" value="F:phosphorelay sensor kinase activity"/>
    <property type="evidence" value="ECO:0007669"/>
    <property type="project" value="InterPro"/>
</dbReference>
<dbReference type="CDD" id="cd00082">
    <property type="entry name" value="HisKA"/>
    <property type="match status" value="1"/>
</dbReference>
<dbReference type="PANTHER" id="PTHR43065">
    <property type="entry name" value="SENSOR HISTIDINE KINASE"/>
    <property type="match status" value="1"/>
</dbReference>
<dbReference type="Pfam" id="PF00072">
    <property type="entry name" value="Response_reg"/>
    <property type="match status" value="1"/>
</dbReference>
<evidence type="ECO:0000256" key="6">
    <source>
        <dbReference type="ARBA" id="ARBA00022989"/>
    </source>
</evidence>
<evidence type="ECO:0000259" key="11">
    <source>
        <dbReference type="PROSITE" id="PS50109"/>
    </source>
</evidence>
<feature type="modified residue" description="4-aspartylphosphate" evidence="8">
    <location>
        <position position="655"/>
    </location>
</feature>
<evidence type="ECO:0000256" key="7">
    <source>
        <dbReference type="ARBA" id="ARBA00023136"/>
    </source>
</evidence>
<dbReference type="InterPro" id="IPR001789">
    <property type="entry name" value="Sig_transdc_resp-reg_receiver"/>
</dbReference>
<keyword evidence="7 10" id="KW-0472">Membrane</keyword>
<dbReference type="PROSITE" id="PS50839">
    <property type="entry name" value="CHASE"/>
    <property type="match status" value="1"/>
</dbReference>
<dbReference type="PANTHER" id="PTHR43065:SF49">
    <property type="entry name" value="HISTIDINE KINASE"/>
    <property type="match status" value="1"/>
</dbReference>
<dbReference type="EMBL" id="FWFZ01000028">
    <property type="protein sequence ID" value="SLN73693.1"/>
    <property type="molecule type" value="Genomic_DNA"/>
</dbReference>
<comment type="catalytic activity">
    <reaction evidence="1">
        <text>ATP + protein L-histidine = ADP + protein N-phospho-L-histidine.</text>
        <dbReference type="EC" id="2.7.13.3"/>
    </reaction>
</comment>
<sequence>MRSKTGQWAFVLLSSVAVAVLVALVGFQQKRSLAKSEVEAAYGELELALATLSVRMATMAEAVEQTPDLTPLHFSDLYADLLHSSTRTHERAIAFIPEVRSAGDLDRLLDRFRAEYEATGYPEFALFPEMTADAIFPAIMVEPAARRADLFGFNVGASPERLTAAYDALEHGAMTSSAPVALSREEGAPATGFLLLYPVRLAASHPGVGYDQAILAAGMTPVALFSDRVALSDRNIVRLEIGIGGALLPVTLSAGTDEPLLNISIERDVTLPPIRTRGFEVPVQASVVYLPQLLDAAPPLIAASVTFLIGYLLMNLATTRTASKRELEAALRSKEVELREAYRIQARSQRVEALGRLVGGVAHDFNNILSVILGNLELMKEEKIVRTDEPLIEEAIGATQRGAHLTRQLLLVGRKSHLQPRTLDVARVLLDSTSMLRRVLPESIELTAAPAAGLWRIRADLDGLNNALLNLAINSRDAMEGRGKLIIEAANSHATPDYIKDRPEEELAPGRYVIISVTDTGGGMTAATAERAFDPFFTTKHATDGSGLGLPSVLGFCRQSGGTCRIYSEPGVGTTVRMFLPVSGEAANRATAMEPPDPPANAGGRILLAEDEDSVARIMQKQLESFGYAVQRVSTGDAAWELLQGRQNFDPLITDLVMPGEIQGAELARRVEGLLPSMKLLLVSGYLSPGSGDRGQWRRDAAHGADETRPPPRTPAGNRRGDERLSSACGLAGRTQRAVEAPPASPWGRSPTPGCASRHSPARPGPPP</sequence>
<evidence type="ECO:0000256" key="2">
    <source>
        <dbReference type="ARBA" id="ARBA00004370"/>
    </source>
</evidence>
<feature type="region of interest" description="Disordered" evidence="9">
    <location>
        <begin position="691"/>
        <end position="768"/>
    </location>
</feature>
<dbReference type="Gene3D" id="1.10.287.130">
    <property type="match status" value="1"/>
</dbReference>
<dbReference type="InterPro" id="IPR004358">
    <property type="entry name" value="Sig_transdc_His_kin-like_C"/>
</dbReference>
<keyword evidence="15" id="KW-1185">Reference proteome</keyword>
<dbReference type="SUPFAM" id="SSF55874">
    <property type="entry name" value="ATPase domain of HSP90 chaperone/DNA topoisomerase II/histidine kinase"/>
    <property type="match status" value="1"/>
</dbReference>
<dbReference type="InterPro" id="IPR042240">
    <property type="entry name" value="CHASE_sf"/>
</dbReference>
<comment type="subcellular location">
    <subcellularLocation>
        <location evidence="2">Membrane</location>
    </subcellularLocation>
</comment>
<evidence type="ECO:0000256" key="3">
    <source>
        <dbReference type="ARBA" id="ARBA00012438"/>
    </source>
</evidence>
<dbReference type="InterPro" id="IPR003661">
    <property type="entry name" value="HisK_dim/P_dom"/>
</dbReference>
<dbReference type="InterPro" id="IPR036097">
    <property type="entry name" value="HisK_dim/P_sf"/>
</dbReference>
<feature type="domain" description="Response regulatory" evidence="12">
    <location>
        <begin position="605"/>
        <end position="726"/>
    </location>
</feature>
<feature type="compositionally biased region" description="Basic and acidic residues" evidence="9">
    <location>
        <begin position="695"/>
        <end position="710"/>
    </location>
</feature>